<dbReference type="PANTHER" id="PTHR38340">
    <property type="entry name" value="S-LAYER PROTEIN"/>
    <property type="match status" value="1"/>
</dbReference>
<dbReference type="Pfam" id="PF00353">
    <property type="entry name" value="HemolysinCabind"/>
    <property type="match status" value="2"/>
</dbReference>
<keyword evidence="3" id="KW-0106">Calcium</keyword>
<dbReference type="PROSITE" id="PS00330">
    <property type="entry name" value="HEMOLYSIN_CALCIUM"/>
    <property type="match status" value="3"/>
</dbReference>
<gene>
    <name evidence="5" type="ORF">JHZ66_05355</name>
</gene>
<comment type="subcellular location">
    <subcellularLocation>
        <location evidence="1">Secreted</location>
    </subcellularLocation>
</comment>
<proteinExistence type="predicted"/>
<dbReference type="Gene3D" id="2.150.10.10">
    <property type="entry name" value="Serralysin-like metalloprotease, C-terminal"/>
    <property type="match status" value="1"/>
</dbReference>
<organism evidence="5 6">
    <name type="scientific">Pseudomonas cannabina pv. alisalensis</name>
    <dbReference type="NCBI Taxonomy" id="757414"/>
    <lineage>
        <taxon>Bacteria</taxon>
        <taxon>Pseudomonadati</taxon>
        <taxon>Pseudomonadota</taxon>
        <taxon>Gammaproteobacteria</taxon>
        <taxon>Pseudomonadales</taxon>
        <taxon>Pseudomonadaceae</taxon>
        <taxon>Pseudomonas</taxon>
    </lineage>
</organism>
<evidence type="ECO:0000256" key="1">
    <source>
        <dbReference type="ARBA" id="ARBA00004613"/>
    </source>
</evidence>
<reference evidence="5 6" key="1">
    <citation type="submission" date="2020-12" db="EMBL/GenBank/DDBJ databases">
        <title>Genome of Pca MAFF 106156.</title>
        <authorList>
            <person name="Fujikawa T."/>
            <person name="Inoue Y."/>
        </authorList>
    </citation>
    <scope>NUCLEOTIDE SEQUENCE [LARGE SCALE GENOMIC DNA]</scope>
    <source>
        <strain evidence="5 6">MAFF 106156</strain>
    </source>
</reference>
<feature type="non-terminal residue" evidence="5">
    <location>
        <position position="1"/>
    </location>
</feature>
<evidence type="ECO:0000313" key="5">
    <source>
        <dbReference type="EMBL" id="MBM0138243.1"/>
    </source>
</evidence>
<evidence type="ECO:0000256" key="2">
    <source>
        <dbReference type="ARBA" id="ARBA00022525"/>
    </source>
</evidence>
<evidence type="ECO:0000259" key="4">
    <source>
        <dbReference type="Pfam" id="PF06594"/>
    </source>
</evidence>
<comment type="caution">
    <text evidence="5">The sequence shown here is derived from an EMBL/GenBank/DDBJ whole genome shotgun (WGS) entry which is preliminary data.</text>
</comment>
<dbReference type="InterPro" id="IPR050557">
    <property type="entry name" value="RTX_toxin/Mannuronan_C5-epim"/>
</dbReference>
<sequence length="323" mass="34741">AKDICFIWAQPFIFRDWRISADLEVFFRVSLDGAEGDDTLMFGRNSGQDTASAYENRQGKTDTVRLVGLTSSEVTMSRSADDLVIGIVDTKDTLRIKYHFIENANGGYQIDRVLFADGQVWNQAAILERVFEGGEGNDTVMGLDSDDVIKGGAGDDRLSGSGGHDRLEGGSGADILNGGAGNDVLNGGTGNDSLIGGDGSDIYEINIGSGRDVINNYDVSGGTDVLQFGTEVSLEDLWFRRNGSDLEVSIIDTSDKVVVSNWYAANDYQVDQFKTADGKTLLDSQVQSLVDKMASFGVDAGAERNLTAAQQTQLDTVLAANWQ</sequence>
<dbReference type="Pfam" id="PF06594">
    <property type="entry name" value="HCBP_related"/>
    <property type="match status" value="2"/>
</dbReference>
<feature type="domain" description="Haemolysin-type calcium binding-related" evidence="4">
    <location>
        <begin position="82"/>
        <end position="124"/>
    </location>
</feature>
<dbReference type="Proteomes" id="UP000644195">
    <property type="component" value="Unassembled WGS sequence"/>
</dbReference>
<accession>A0ABS1X9R7</accession>
<name>A0ABS1X9R7_PSEC1</name>
<dbReference type="RefSeq" id="WP_203009735.1">
    <property type="nucleotide sequence ID" value="NZ_JAEVFO010000022.1"/>
</dbReference>
<keyword evidence="6" id="KW-1185">Reference proteome</keyword>
<evidence type="ECO:0000256" key="3">
    <source>
        <dbReference type="ARBA" id="ARBA00022837"/>
    </source>
</evidence>
<dbReference type="InterPro" id="IPR011049">
    <property type="entry name" value="Serralysin-like_metalloprot_C"/>
</dbReference>
<dbReference type="PANTHER" id="PTHR38340:SF1">
    <property type="entry name" value="S-LAYER PROTEIN"/>
    <property type="match status" value="1"/>
</dbReference>
<dbReference type="EMBL" id="JAEVFO010000022">
    <property type="protein sequence ID" value="MBM0138243.1"/>
    <property type="molecule type" value="Genomic_DNA"/>
</dbReference>
<feature type="domain" description="Haemolysin-type calcium binding-related" evidence="4">
    <location>
        <begin position="245"/>
        <end position="281"/>
    </location>
</feature>
<dbReference type="InterPro" id="IPR010566">
    <property type="entry name" value="Haemolys_ca-bd"/>
</dbReference>
<dbReference type="SUPFAM" id="SSF51120">
    <property type="entry name" value="beta-Roll"/>
    <property type="match status" value="2"/>
</dbReference>
<protein>
    <recommendedName>
        <fullName evidence="4">Haemolysin-type calcium binding-related domain-containing protein</fullName>
    </recommendedName>
</protein>
<evidence type="ECO:0000313" key="6">
    <source>
        <dbReference type="Proteomes" id="UP000644195"/>
    </source>
</evidence>
<keyword evidence="2" id="KW-0964">Secreted</keyword>
<dbReference type="InterPro" id="IPR001343">
    <property type="entry name" value="Hemolysn_Ca-bd"/>
</dbReference>
<dbReference type="InterPro" id="IPR018511">
    <property type="entry name" value="Hemolysin-typ_Ca-bd_CS"/>
</dbReference>
<dbReference type="PRINTS" id="PR00313">
    <property type="entry name" value="CABNDNGRPT"/>
</dbReference>